<dbReference type="Pfam" id="PF25356">
    <property type="entry name" value="PH_trem"/>
    <property type="match status" value="1"/>
</dbReference>
<name>A0AAV2TIJ0_CALDB</name>
<feature type="compositionally biased region" description="Polar residues" evidence="1">
    <location>
        <begin position="159"/>
        <end position="175"/>
    </location>
</feature>
<evidence type="ECO:0000313" key="4">
    <source>
        <dbReference type="Proteomes" id="UP001497525"/>
    </source>
</evidence>
<feature type="compositionally biased region" description="Basic and acidic residues" evidence="1">
    <location>
        <begin position="137"/>
        <end position="158"/>
    </location>
</feature>
<accession>A0AAV2TIJ0</accession>
<comment type="caution">
    <text evidence="3">The sequence shown here is derived from an EMBL/GenBank/DDBJ whole genome shotgun (WGS) entry which is preliminary data.</text>
</comment>
<dbReference type="EMBL" id="CAXLJL010000345">
    <property type="protein sequence ID" value="CAL5136671.1"/>
    <property type="molecule type" value="Genomic_DNA"/>
</dbReference>
<dbReference type="Proteomes" id="UP001497525">
    <property type="component" value="Unassembled WGS sequence"/>
</dbReference>
<proteinExistence type="predicted"/>
<gene>
    <name evidence="3" type="ORF">CDAUBV1_LOCUS10793</name>
</gene>
<sequence>MCDLLRRYYNTKTSQCRLYCLEDRIRFERMKTIGGYPFRDSLPYKDIKYWSLSTTYLDVFSLYVEDGKCKKNTFEIYRCNSPQEAEKICSVIDKARREPNCRFTVPKRSSSFFSLCARSVDRDSASCSNSLFGSPRTRPEGKERHESLEDYLKHEKSTQSESIPVPTGNQNLQSTNSVHLQRDQTLRGQAEEQLVIYNGQSPLPCEKEQMDRGTDLKLTGPENVHDFSDKEWFNNTTFVQFDPIRGVRVNDRGPVYLFAMRMT</sequence>
<dbReference type="AlphaFoldDB" id="A0AAV2TIJ0"/>
<feature type="domain" description="Trematode PH-like" evidence="2">
    <location>
        <begin position="4"/>
        <end position="102"/>
    </location>
</feature>
<evidence type="ECO:0000259" key="2">
    <source>
        <dbReference type="Pfam" id="PF25356"/>
    </source>
</evidence>
<dbReference type="CDD" id="cd00934">
    <property type="entry name" value="PTB"/>
    <property type="match status" value="1"/>
</dbReference>
<dbReference type="InterPro" id="IPR057376">
    <property type="entry name" value="PH_trem"/>
</dbReference>
<protein>
    <recommendedName>
        <fullName evidence="2">Trematode PH-like domain-containing protein</fullName>
    </recommendedName>
</protein>
<feature type="region of interest" description="Disordered" evidence="1">
    <location>
        <begin position="124"/>
        <end position="175"/>
    </location>
</feature>
<evidence type="ECO:0000256" key="1">
    <source>
        <dbReference type="SAM" id="MobiDB-lite"/>
    </source>
</evidence>
<evidence type="ECO:0000313" key="3">
    <source>
        <dbReference type="EMBL" id="CAL5136671.1"/>
    </source>
</evidence>
<organism evidence="3 4">
    <name type="scientific">Calicophoron daubneyi</name>
    <name type="common">Rumen fluke</name>
    <name type="synonym">Paramphistomum daubneyi</name>
    <dbReference type="NCBI Taxonomy" id="300641"/>
    <lineage>
        <taxon>Eukaryota</taxon>
        <taxon>Metazoa</taxon>
        <taxon>Spiralia</taxon>
        <taxon>Lophotrochozoa</taxon>
        <taxon>Platyhelminthes</taxon>
        <taxon>Trematoda</taxon>
        <taxon>Digenea</taxon>
        <taxon>Plagiorchiida</taxon>
        <taxon>Pronocephalata</taxon>
        <taxon>Paramphistomoidea</taxon>
        <taxon>Paramphistomidae</taxon>
        <taxon>Calicophoron</taxon>
    </lineage>
</organism>
<reference evidence="3" key="1">
    <citation type="submission" date="2024-06" db="EMBL/GenBank/DDBJ databases">
        <authorList>
            <person name="Liu X."/>
            <person name="Lenzi L."/>
            <person name="Haldenby T S."/>
            <person name="Uol C."/>
        </authorList>
    </citation>
    <scope>NUCLEOTIDE SEQUENCE</scope>
</reference>